<dbReference type="Pfam" id="PF04932">
    <property type="entry name" value="Wzy_C"/>
    <property type="match status" value="1"/>
</dbReference>
<dbReference type="InterPro" id="IPR007016">
    <property type="entry name" value="O-antigen_ligase-rel_domated"/>
</dbReference>
<evidence type="ECO:0000313" key="7">
    <source>
        <dbReference type="EMBL" id="CAD7286827.1"/>
    </source>
</evidence>
<dbReference type="PANTHER" id="PTHR37422:SF13">
    <property type="entry name" value="LIPOPOLYSACCHARIDE BIOSYNTHESIS PROTEIN PA4999-RELATED"/>
    <property type="match status" value="1"/>
</dbReference>
<reference evidence="7 8" key="1">
    <citation type="submission" date="2020-11" db="EMBL/GenBank/DDBJ databases">
        <authorList>
            <person name="Peeters C."/>
        </authorList>
    </citation>
    <scope>NUCLEOTIDE SEQUENCE [LARGE SCALE GENOMIC DNA]</scope>
    <source>
        <strain evidence="7 8">LMG 8286</strain>
    </source>
</reference>
<feature type="domain" description="O-antigen ligase-related" evidence="6">
    <location>
        <begin position="192"/>
        <end position="339"/>
    </location>
</feature>
<evidence type="ECO:0000256" key="3">
    <source>
        <dbReference type="ARBA" id="ARBA00022989"/>
    </source>
</evidence>
<feature type="transmembrane region" description="Helical" evidence="5">
    <location>
        <begin position="232"/>
        <end position="250"/>
    </location>
</feature>
<dbReference type="PANTHER" id="PTHR37422">
    <property type="entry name" value="TEICHURONIC ACID BIOSYNTHESIS PROTEIN TUAE"/>
    <property type="match status" value="1"/>
</dbReference>
<feature type="transmembrane region" description="Helical" evidence="5">
    <location>
        <begin position="354"/>
        <end position="376"/>
    </location>
</feature>
<keyword evidence="4 5" id="KW-0472">Membrane</keyword>
<keyword evidence="3 5" id="KW-1133">Transmembrane helix</keyword>
<feature type="transmembrane region" description="Helical" evidence="5">
    <location>
        <begin position="85"/>
        <end position="106"/>
    </location>
</feature>
<comment type="caution">
    <text evidence="7">The sequence shown here is derived from an EMBL/GenBank/DDBJ whole genome shotgun (WGS) entry which is preliminary data.</text>
</comment>
<feature type="transmembrane region" description="Helical" evidence="5">
    <location>
        <begin position="160"/>
        <end position="178"/>
    </location>
</feature>
<evidence type="ECO:0000313" key="8">
    <source>
        <dbReference type="Proteomes" id="UP000789359"/>
    </source>
</evidence>
<sequence>MNIQNFKKHLTYDNIFTALLFIFSLTLYIGKSYNIVSALIVLAFMFKTYKARQFFVFKDKFFIFMSLWCAYMLLSMIWATHKDDIPKSVGVLFLWVLLYLAIKTELNSTQKLERFFKLQIYVVLFIAFNAILQLSLGYNIFGTKLTIGRATDLFSSADRIYPYILPLFVGMFGAMLTLKNRPKSHYILYTLGLFGIFLAVPASGIRGPLIILAIFIPIIAWANPYRKTALGAFGFLILCLAALLYTNPALQNRVKTLKNPFENQKHLRVAIWKTAFEQFKDNPMLGVGYKNFRHRQFEYYKPEFKSREIDPKKNKTAHHSHSPWLDILAEQGVVGLCFLIVLFFGVLKNAYKKGAFMFISLFSVMYAFSFLHSTFVLSSSRWSFFMIYAVTIYALLSKYHKISVQNEQKT</sequence>
<feature type="transmembrane region" description="Helical" evidence="5">
    <location>
        <begin position="185"/>
        <end position="202"/>
    </location>
</feature>
<dbReference type="InterPro" id="IPR051533">
    <property type="entry name" value="WaaL-like"/>
</dbReference>
<evidence type="ECO:0000256" key="1">
    <source>
        <dbReference type="ARBA" id="ARBA00004141"/>
    </source>
</evidence>
<feature type="transmembrane region" description="Helical" evidence="5">
    <location>
        <begin position="61"/>
        <end position="79"/>
    </location>
</feature>
<keyword evidence="2 5" id="KW-0812">Transmembrane</keyword>
<evidence type="ECO:0000256" key="2">
    <source>
        <dbReference type="ARBA" id="ARBA00022692"/>
    </source>
</evidence>
<evidence type="ECO:0000259" key="6">
    <source>
        <dbReference type="Pfam" id="PF04932"/>
    </source>
</evidence>
<feature type="transmembrane region" description="Helical" evidence="5">
    <location>
        <begin position="382"/>
        <end position="399"/>
    </location>
</feature>
<protein>
    <recommendedName>
        <fullName evidence="6">O-antigen ligase-related domain-containing protein</fullName>
    </recommendedName>
</protein>
<accession>A0ABN7K2Z4</accession>
<gene>
    <name evidence="7" type="ORF">LMG8286_00557</name>
</gene>
<keyword evidence="8" id="KW-1185">Reference proteome</keyword>
<evidence type="ECO:0000256" key="4">
    <source>
        <dbReference type="ARBA" id="ARBA00023136"/>
    </source>
</evidence>
<feature type="transmembrane region" description="Helical" evidence="5">
    <location>
        <begin position="327"/>
        <end position="347"/>
    </location>
</feature>
<dbReference type="EMBL" id="CAJHOE010000001">
    <property type="protein sequence ID" value="CAD7286827.1"/>
    <property type="molecule type" value="Genomic_DNA"/>
</dbReference>
<proteinExistence type="predicted"/>
<comment type="subcellular location">
    <subcellularLocation>
        <location evidence="1">Membrane</location>
        <topology evidence="1">Multi-pass membrane protein</topology>
    </subcellularLocation>
</comment>
<name>A0ABN7K2Z4_9BACT</name>
<organism evidence="7 8">
    <name type="scientific">Campylobacter suis</name>
    <dbReference type="NCBI Taxonomy" id="2790657"/>
    <lineage>
        <taxon>Bacteria</taxon>
        <taxon>Pseudomonadati</taxon>
        <taxon>Campylobacterota</taxon>
        <taxon>Epsilonproteobacteria</taxon>
        <taxon>Campylobacterales</taxon>
        <taxon>Campylobacteraceae</taxon>
        <taxon>Campylobacter</taxon>
    </lineage>
</organism>
<feature type="transmembrane region" description="Helical" evidence="5">
    <location>
        <begin position="208"/>
        <end position="225"/>
    </location>
</feature>
<dbReference type="RefSeq" id="WP_230056339.1">
    <property type="nucleotide sequence ID" value="NZ_CAJHOE010000001.1"/>
</dbReference>
<evidence type="ECO:0000256" key="5">
    <source>
        <dbReference type="SAM" id="Phobius"/>
    </source>
</evidence>
<feature type="transmembrane region" description="Helical" evidence="5">
    <location>
        <begin position="118"/>
        <end position="140"/>
    </location>
</feature>
<dbReference type="Proteomes" id="UP000789359">
    <property type="component" value="Unassembled WGS sequence"/>
</dbReference>